<evidence type="ECO:0000313" key="1">
    <source>
        <dbReference type="EMBL" id="QEW06173.1"/>
    </source>
</evidence>
<sequence length="140" mass="15358">MSVLSSVPPVYRLEHKPVGVGCHVCALLSSGIYWVCWDCALQGWCLAEIEPCWGGCRFGVTRFRRSGRSTAALTAMDGGNAENAGAFFGLDARRSLQSDTTTPPKHCAKFKVTSSPPKLCAKLNDFTTLLKIDWETDWDL</sequence>
<protein>
    <submittedName>
        <fullName evidence="1">Uncharacterized protein</fullName>
    </submittedName>
</protein>
<evidence type="ECO:0000313" key="2">
    <source>
        <dbReference type="Proteomes" id="UP000325606"/>
    </source>
</evidence>
<gene>
    <name evidence="1" type="ORF">F5I99_06490</name>
</gene>
<accession>A0A5J6LCB3</accession>
<dbReference type="KEGG" id="nik:F5I99_06490"/>
<dbReference type="AlphaFoldDB" id="A0A5J6LCB3"/>
<organism evidence="1 2">
    <name type="scientific">Nitrincola iocasae</name>
    <dbReference type="NCBI Taxonomy" id="2614693"/>
    <lineage>
        <taxon>Bacteria</taxon>
        <taxon>Pseudomonadati</taxon>
        <taxon>Pseudomonadota</taxon>
        <taxon>Gammaproteobacteria</taxon>
        <taxon>Oceanospirillales</taxon>
        <taxon>Oceanospirillaceae</taxon>
        <taxon>Nitrincola</taxon>
    </lineage>
</organism>
<proteinExistence type="predicted"/>
<dbReference type="Proteomes" id="UP000325606">
    <property type="component" value="Chromosome"/>
</dbReference>
<name>A0A5J6LCB3_9GAMM</name>
<keyword evidence="2" id="KW-1185">Reference proteome</keyword>
<dbReference type="EMBL" id="CP044222">
    <property type="protein sequence ID" value="QEW06173.1"/>
    <property type="molecule type" value="Genomic_DNA"/>
</dbReference>
<reference evidence="1 2" key="1">
    <citation type="submission" date="2019-09" db="EMBL/GenBank/DDBJ databases">
        <title>Nitrincola iocasae sp. nov., a bacterium isolated from the sediment collected at a cold seep field in South China Sea.</title>
        <authorList>
            <person name="Zhang H."/>
            <person name="Wang H."/>
            <person name="Li C."/>
        </authorList>
    </citation>
    <scope>NUCLEOTIDE SEQUENCE [LARGE SCALE GENOMIC DNA]</scope>
    <source>
        <strain evidence="1 2">KXZD1103</strain>
    </source>
</reference>